<organism evidence="2 3">
    <name type="scientific">Marinobacter psychrophilus</name>
    <dbReference type="NCBI Taxonomy" id="330734"/>
    <lineage>
        <taxon>Bacteria</taxon>
        <taxon>Pseudomonadati</taxon>
        <taxon>Pseudomonadota</taxon>
        <taxon>Gammaproteobacteria</taxon>
        <taxon>Pseudomonadales</taxon>
        <taxon>Marinobacteraceae</taxon>
        <taxon>Marinobacter</taxon>
    </lineage>
</organism>
<dbReference type="Proteomes" id="UP000036406">
    <property type="component" value="Chromosome"/>
</dbReference>
<gene>
    <name evidence="2" type="ORF">ABA45_10365</name>
</gene>
<dbReference type="STRING" id="330734.ABA45_10365"/>
<dbReference type="EMBL" id="CP011494">
    <property type="protein sequence ID" value="AKO52758.1"/>
    <property type="molecule type" value="Genomic_DNA"/>
</dbReference>
<dbReference type="PATRIC" id="fig|330734.3.peg.2180"/>
<dbReference type="AlphaFoldDB" id="A0A0H4I4T5"/>
<dbReference type="Gene3D" id="3.90.550.10">
    <property type="entry name" value="Spore Coat Polysaccharide Biosynthesis Protein SpsA, Chain A"/>
    <property type="match status" value="1"/>
</dbReference>
<dbReference type="KEGG" id="mpq:ABA45_10365"/>
<evidence type="ECO:0000259" key="1">
    <source>
        <dbReference type="Pfam" id="PF00535"/>
    </source>
</evidence>
<dbReference type="PANTHER" id="PTHR43685">
    <property type="entry name" value="GLYCOSYLTRANSFERASE"/>
    <property type="match status" value="1"/>
</dbReference>
<dbReference type="InterPro" id="IPR001173">
    <property type="entry name" value="Glyco_trans_2-like"/>
</dbReference>
<dbReference type="RefSeq" id="WP_048385902.1">
    <property type="nucleotide sequence ID" value="NZ_CP011494.1"/>
</dbReference>
<reference evidence="2 3" key="1">
    <citation type="submission" date="2015-05" db="EMBL/GenBank/DDBJ databases">
        <title>Complete genome of Marinobacter psychrophilus strain 20041T isolated from sea-ice of the Canadian Basin.</title>
        <authorList>
            <person name="Song L."/>
            <person name="Ren L."/>
            <person name="Yu Y."/>
            <person name="Wang X."/>
        </authorList>
    </citation>
    <scope>NUCLEOTIDE SEQUENCE [LARGE SCALE GENOMIC DNA]</scope>
    <source>
        <strain evidence="2 3">20041</strain>
    </source>
</reference>
<evidence type="ECO:0000313" key="3">
    <source>
        <dbReference type="Proteomes" id="UP000036406"/>
    </source>
</evidence>
<proteinExistence type="predicted"/>
<dbReference type="InterPro" id="IPR029044">
    <property type="entry name" value="Nucleotide-diphossugar_trans"/>
</dbReference>
<dbReference type="Pfam" id="PF00535">
    <property type="entry name" value="Glycos_transf_2"/>
    <property type="match status" value="1"/>
</dbReference>
<dbReference type="InterPro" id="IPR050834">
    <property type="entry name" value="Glycosyltransf_2"/>
</dbReference>
<sequence length="314" mass="35253">MGNVQLISVIMPAFNAESFIADSIESVLAQSFSNFELLVIDDGSTDGTASIIDWFVSKDPRVFSLNNMRTKGVSGARNTGISEARGAWVAFLDSDDIWFPGTLEQRVFVVNRYPNCDVITSDYNIWFPDNDDAEVSISSVNPVWAKYFSASNKSGESFEMFKPIGAFIESALTHTSVIMIKTELLRSLDGFDESLYTYEDVFLWLKLSAYSDCIVYIPVVGSRYRQRIGSLTHSGDPETKGAVDVFRKLLNDPAFQGHRAILKSEIRHHLVLNTYWYRNNGHKLKAIRSALASFVAAPWNQETLKNLVASLLFR</sequence>
<dbReference type="CDD" id="cd00761">
    <property type="entry name" value="Glyco_tranf_GTA_type"/>
    <property type="match status" value="1"/>
</dbReference>
<name>A0A0H4I4T5_9GAMM</name>
<feature type="domain" description="Glycosyltransferase 2-like" evidence="1">
    <location>
        <begin position="8"/>
        <end position="115"/>
    </location>
</feature>
<keyword evidence="3" id="KW-1185">Reference proteome</keyword>
<evidence type="ECO:0000313" key="2">
    <source>
        <dbReference type="EMBL" id="AKO52758.1"/>
    </source>
</evidence>
<accession>A0A0H4I4T5</accession>
<protein>
    <recommendedName>
        <fullName evidence="1">Glycosyltransferase 2-like domain-containing protein</fullName>
    </recommendedName>
</protein>
<dbReference type="PANTHER" id="PTHR43685:SF2">
    <property type="entry name" value="GLYCOSYLTRANSFERASE 2-LIKE DOMAIN-CONTAINING PROTEIN"/>
    <property type="match status" value="1"/>
</dbReference>
<dbReference type="SUPFAM" id="SSF53448">
    <property type="entry name" value="Nucleotide-diphospho-sugar transferases"/>
    <property type="match status" value="1"/>
</dbReference>